<dbReference type="Proteomes" id="UP001056455">
    <property type="component" value="Chromosome"/>
</dbReference>
<evidence type="ECO:0000313" key="7">
    <source>
        <dbReference type="EMBL" id="USQ79300.1"/>
    </source>
</evidence>
<dbReference type="PANTHER" id="PTHR48267:SF1">
    <property type="entry name" value="BILIRUBIN OXIDASE"/>
    <property type="match status" value="1"/>
</dbReference>
<keyword evidence="4" id="KW-1133">Transmembrane helix</keyword>
<feature type="domain" description="Plastocyanin-like" evidence="6">
    <location>
        <begin position="79"/>
        <end position="190"/>
    </location>
</feature>
<dbReference type="InterPro" id="IPR011707">
    <property type="entry name" value="Cu-oxidase-like_N"/>
</dbReference>
<evidence type="ECO:0000256" key="2">
    <source>
        <dbReference type="ARBA" id="ARBA00022723"/>
    </source>
</evidence>
<comment type="similarity">
    <text evidence="1">Belongs to the multicopper oxidase family.</text>
</comment>
<keyword evidence="2" id="KW-0479">Metal-binding</keyword>
<proteinExistence type="inferred from homology"/>
<evidence type="ECO:0000256" key="1">
    <source>
        <dbReference type="ARBA" id="ARBA00010609"/>
    </source>
</evidence>
<evidence type="ECO:0000256" key="4">
    <source>
        <dbReference type="SAM" id="Phobius"/>
    </source>
</evidence>
<dbReference type="CDD" id="cd04232">
    <property type="entry name" value="CuRO_1_CueO_FtsP"/>
    <property type="match status" value="1"/>
</dbReference>
<dbReference type="Pfam" id="PF07731">
    <property type="entry name" value="Cu-oxidase_2"/>
    <property type="match status" value="1"/>
</dbReference>
<dbReference type="EMBL" id="CP099489">
    <property type="protein sequence ID" value="USQ79300.1"/>
    <property type="molecule type" value="Genomic_DNA"/>
</dbReference>
<keyword evidence="3" id="KW-0560">Oxidoreductase</keyword>
<evidence type="ECO:0000313" key="8">
    <source>
        <dbReference type="Proteomes" id="UP001056455"/>
    </source>
</evidence>
<dbReference type="InterPro" id="IPR002355">
    <property type="entry name" value="Cu_oxidase_Cu_BS"/>
</dbReference>
<feature type="transmembrane region" description="Helical" evidence="4">
    <location>
        <begin position="12"/>
        <end position="39"/>
    </location>
</feature>
<dbReference type="RefSeq" id="WP_252592273.1">
    <property type="nucleotide sequence ID" value="NZ_CP099489.1"/>
</dbReference>
<evidence type="ECO:0000256" key="3">
    <source>
        <dbReference type="ARBA" id="ARBA00023002"/>
    </source>
</evidence>
<keyword evidence="4" id="KW-0812">Transmembrane</keyword>
<accession>A0ABY4YRB4</accession>
<gene>
    <name evidence="7" type="ORF">NF556_17060</name>
</gene>
<dbReference type="InterPro" id="IPR045087">
    <property type="entry name" value="Cu-oxidase_fam"/>
</dbReference>
<dbReference type="InterPro" id="IPR008972">
    <property type="entry name" value="Cupredoxin"/>
</dbReference>
<reference evidence="7" key="1">
    <citation type="submission" date="2022-06" db="EMBL/GenBank/DDBJ databases">
        <title>Ornithinimicrobium HY1793.</title>
        <authorList>
            <person name="Huang Y."/>
        </authorList>
    </citation>
    <scope>NUCLEOTIDE SEQUENCE</scope>
    <source>
        <strain evidence="7">HY1793</strain>
    </source>
</reference>
<dbReference type="CDD" id="cd13890">
    <property type="entry name" value="CuRO_3_CueO_FtsP"/>
    <property type="match status" value="1"/>
</dbReference>
<evidence type="ECO:0000259" key="5">
    <source>
        <dbReference type="Pfam" id="PF07731"/>
    </source>
</evidence>
<dbReference type="InterPro" id="IPR011706">
    <property type="entry name" value="Cu-oxidase_C"/>
</dbReference>
<organism evidence="7 8">
    <name type="scientific">Ornithinimicrobium faecis</name>
    <dbReference type="NCBI Taxonomy" id="2934158"/>
    <lineage>
        <taxon>Bacteria</taxon>
        <taxon>Bacillati</taxon>
        <taxon>Actinomycetota</taxon>
        <taxon>Actinomycetes</taxon>
        <taxon>Micrococcales</taxon>
        <taxon>Ornithinimicrobiaceae</taxon>
        <taxon>Ornithinimicrobium</taxon>
    </lineage>
</organism>
<keyword evidence="8" id="KW-1185">Reference proteome</keyword>
<name>A0ABY4YRB4_9MICO</name>
<sequence>MALRRPRSMLSIFGRVVAIGAAGLVLLVGGLVAGAWMLFGPKDTVGEVDFDTELTIPPLAESSLDDHGRRVFDLTAQEGSLDLSEGTVDTWGFNGDYLGPTLRAERGEEVLIRYRNELGTASTVHWHGMHLPAAMDGGPHQMIEPGGTWEPTWTIDQPAATLWYHPHPHGETMDHVSRGLAGMFIVDDPAQQVELPSDYGVDDLPVIVTDPSSSRGEIEPSREFGDRVLVNGTEGPYAEVSTEVVRLRLLNGSPMRVYQFRLDDGSPLVQVASDGGLLPQTHEATSVRLSPGERAEVLVAMEPGETRTLRSIAPDLGQNFISERFSGGEDKFDVLQLRAADELAASPEVPVELAPDIVEHAGDPEAVDEAREFRLSGRQINGAQMRMGHADEVVTLGDTEVWEVVNNGGEFHSFHVHDVQFRVLTVDGREPPAELSGLKDTILTEEGVTYRLLMTFTDYADATVPYMYHCHLLRHEDQGMMGQFVVVEEGQEPAVGERAEHRH</sequence>
<dbReference type="Gene3D" id="2.60.40.420">
    <property type="entry name" value="Cupredoxins - blue copper proteins"/>
    <property type="match status" value="3"/>
</dbReference>
<dbReference type="SUPFAM" id="SSF49503">
    <property type="entry name" value="Cupredoxins"/>
    <property type="match status" value="3"/>
</dbReference>
<dbReference type="PROSITE" id="PS00080">
    <property type="entry name" value="MULTICOPPER_OXIDASE2"/>
    <property type="match status" value="1"/>
</dbReference>
<keyword evidence="4" id="KW-0472">Membrane</keyword>
<dbReference type="PANTHER" id="PTHR48267">
    <property type="entry name" value="CUPREDOXIN SUPERFAMILY PROTEIN"/>
    <property type="match status" value="1"/>
</dbReference>
<evidence type="ECO:0000259" key="6">
    <source>
        <dbReference type="Pfam" id="PF07732"/>
    </source>
</evidence>
<feature type="domain" description="Plastocyanin-like" evidence="5">
    <location>
        <begin position="374"/>
        <end position="488"/>
    </location>
</feature>
<protein>
    <submittedName>
        <fullName evidence="7">Multicopper oxidase domain-containing protein</fullName>
    </submittedName>
</protein>
<dbReference type="Pfam" id="PF07732">
    <property type="entry name" value="Cu-oxidase_3"/>
    <property type="match status" value="1"/>
</dbReference>